<dbReference type="GO" id="GO:0000050">
    <property type="term" value="P:urea cycle"/>
    <property type="evidence" value="ECO:0007669"/>
    <property type="project" value="UniProtKB-KW"/>
</dbReference>
<evidence type="ECO:0000256" key="6">
    <source>
        <dbReference type="ARBA" id="ARBA00022436"/>
    </source>
</evidence>
<proteinExistence type="inferred from homology"/>
<dbReference type="InterPro" id="IPR048267">
    <property type="entry name" value="Arginosuc_syn_N"/>
</dbReference>
<evidence type="ECO:0000259" key="14">
    <source>
        <dbReference type="Pfam" id="PF00764"/>
    </source>
</evidence>
<evidence type="ECO:0000256" key="3">
    <source>
        <dbReference type="ARBA" id="ARBA00011881"/>
    </source>
</evidence>
<evidence type="ECO:0000256" key="13">
    <source>
        <dbReference type="ARBA" id="ARBA00049077"/>
    </source>
</evidence>
<comment type="subunit">
    <text evidence="3">Homotetramer.</text>
</comment>
<dbReference type="FunFam" id="3.90.1260.10:FF:000003">
    <property type="entry name" value="Argininosuccinate synthase"/>
    <property type="match status" value="1"/>
</dbReference>
<dbReference type="Gene3D" id="3.90.1260.10">
    <property type="entry name" value="Argininosuccinate synthetase, chain A, domain 2"/>
    <property type="match status" value="1"/>
</dbReference>
<sequence length="466" mass="53153">MYFYLVQKSQMIMQTVNKKTHLNYYIYKKLCKKLLIVVILTFAKLNNLRTYTVDVTMVNQRLILAYSGGLDTSCILKWLLDKNFEVICYMADVGQDEDFQKAKSKALKIGANEVIVDDLKASFVEDYVFPAVQAGLLYESRYLLGTSLARPCIATGLIKCFIEKKASYIAHGATGKGNDQVRFELSCYALCPSVKIIAPWRILEFTERFQGRSDLLKYAVQNQIPVSATVSAPWSIDANLIHISYESGILENPLTEPPDNLFLMTKNLTSTPDKPYYLQICFEKGFPVAIITDDNNKIVNMLDICLEVNRIGSRYGVGRIDIVENRFIGMKSRGIYETPGVHILHVAHTDLEVFCLDKEVYRIKQDLSNRLSDCVYNGFWFSPEGDFLRKCIQKAEETVTGMVKLKIYKGNVFVIGRSSKTSLYNEDLVSMDKQSDFTPADATGFINIHAIRLKEYHRYLNEFTKH</sequence>
<dbReference type="GO" id="GO:0005524">
    <property type="term" value="F:ATP binding"/>
    <property type="evidence" value="ECO:0007669"/>
    <property type="project" value="UniProtKB-KW"/>
</dbReference>
<dbReference type="Proteomes" id="UP001353858">
    <property type="component" value="Unassembled WGS sequence"/>
</dbReference>
<comment type="caution">
    <text evidence="16">The sequence shown here is derived from an EMBL/GenBank/DDBJ whole genome shotgun (WGS) entry which is preliminary data.</text>
</comment>
<accession>A0AAN7PF87</accession>
<evidence type="ECO:0000256" key="4">
    <source>
        <dbReference type="ARBA" id="ARBA00012286"/>
    </source>
</evidence>
<evidence type="ECO:0000259" key="15">
    <source>
        <dbReference type="Pfam" id="PF20979"/>
    </source>
</evidence>
<organism evidence="16 17">
    <name type="scientific">Aquatica leii</name>
    <dbReference type="NCBI Taxonomy" id="1421715"/>
    <lineage>
        <taxon>Eukaryota</taxon>
        <taxon>Metazoa</taxon>
        <taxon>Ecdysozoa</taxon>
        <taxon>Arthropoda</taxon>
        <taxon>Hexapoda</taxon>
        <taxon>Insecta</taxon>
        <taxon>Pterygota</taxon>
        <taxon>Neoptera</taxon>
        <taxon>Endopterygota</taxon>
        <taxon>Coleoptera</taxon>
        <taxon>Polyphaga</taxon>
        <taxon>Elateriformia</taxon>
        <taxon>Elateroidea</taxon>
        <taxon>Lampyridae</taxon>
        <taxon>Luciolinae</taxon>
        <taxon>Aquatica</taxon>
    </lineage>
</organism>
<comment type="pathway">
    <text evidence="1">Amino-acid biosynthesis; L-arginine biosynthesis; L-arginine from L-ornithine and carbamoyl phosphate: step 2/3.</text>
</comment>
<dbReference type="InterPro" id="IPR024074">
    <property type="entry name" value="AS_cat/multimer_dom_body"/>
</dbReference>
<dbReference type="InterPro" id="IPR001518">
    <property type="entry name" value="Arginosuc_synth"/>
</dbReference>
<dbReference type="SUPFAM" id="SSF52402">
    <property type="entry name" value="Adenine nucleotide alpha hydrolases-like"/>
    <property type="match status" value="1"/>
</dbReference>
<evidence type="ECO:0000256" key="9">
    <source>
        <dbReference type="ARBA" id="ARBA00022605"/>
    </source>
</evidence>
<dbReference type="InterPro" id="IPR048268">
    <property type="entry name" value="Arginosuc_syn_C"/>
</dbReference>
<evidence type="ECO:0000256" key="5">
    <source>
        <dbReference type="ARBA" id="ARBA00014810"/>
    </source>
</evidence>
<dbReference type="NCBIfam" id="NF001770">
    <property type="entry name" value="PRK00509.1"/>
    <property type="match status" value="1"/>
</dbReference>
<dbReference type="PANTHER" id="PTHR11587">
    <property type="entry name" value="ARGININOSUCCINATE SYNTHASE"/>
    <property type="match status" value="1"/>
</dbReference>
<evidence type="ECO:0000256" key="11">
    <source>
        <dbReference type="ARBA" id="ARBA00022840"/>
    </source>
</evidence>
<dbReference type="AlphaFoldDB" id="A0AAN7PF87"/>
<evidence type="ECO:0000313" key="16">
    <source>
        <dbReference type="EMBL" id="KAK4881576.1"/>
    </source>
</evidence>
<evidence type="ECO:0000256" key="10">
    <source>
        <dbReference type="ARBA" id="ARBA00022741"/>
    </source>
</evidence>
<dbReference type="GO" id="GO:0006526">
    <property type="term" value="P:L-arginine biosynthetic process"/>
    <property type="evidence" value="ECO:0007669"/>
    <property type="project" value="UniProtKB-KW"/>
</dbReference>
<dbReference type="Gene3D" id="1.20.5.470">
    <property type="entry name" value="Single helix bin"/>
    <property type="match status" value="1"/>
</dbReference>
<protein>
    <recommendedName>
        <fullName evidence="5">Argininosuccinate synthase</fullName>
        <ecNumber evidence="4">6.3.4.5</ecNumber>
    </recommendedName>
    <alternativeName>
        <fullName evidence="12">Citrulline--aspartate ligase</fullName>
    </alternativeName>
</protein>
<dbReference type="PROSITE" id="PS00564">
    <property type="entry name" value="ARGININOSUCCIN_SYN_1"/>
    <property type="match status" value="1"/>
</dbReference>
<evidence type="ECO:0000256" key="12">
    <source>
        <dbReference type="ARBA" id="ARBA00029916"/>
    </source>
</evidence>
<keyword evidence="9" id="KW-0028">Amino-acid biosynthesis</keyword>
<evidence type="ECO:0000256" key="8">
    <source>
        <dbReference type="ARBA" id="ARBA00022598"/>
    </source>
</evidence>
<evidence type="ECO:0000256" key="2">
    <source>
        <dbReference type="ARBA" id="ARBA00005154"/>
    </source>
</evidence>
<dbReference type="FunFam" id="3.40.50.620:FF:000019">
    <property type="entry name" value="Argininosuccinate synthase"/>
    <property type="match status" value="1"/>
</dbReference>
<gene>
    <name evidence="16" type="ORF">RN001_004895</name>
</gene>
<keyword evidence="7" id="KW-0055">Arginine biosynthesis</keyword>
<comment type="catalytic activity">
    <reaction evidence="13">
        <text>L-citrulline + L-aspartate + ATP = 2-(N(omega)-L-arginino)succinate + AMP + diphosphate + H(+)</text>
        <dbReference type="Rhea" id="RHEA:10932"/>
        <dbReference type="ChEBI" id="CHEBI:15378"/>
        <dbReference type="ChEBI" id="CHEBI:29991"/>
        <dbReference type="ChEBI" id="CHEBI:30616"/>
        <dbReference type="ChEBI" id="CHEBI:33019"/>
        <dbReference type="ChEBI" id="CHEBI:57472"/>
        <dbReference type="ChEBI" id="CHEBI:57743"/>
        <dbReference type="ChEBI" id="CHEBI:456215"/>
        <dbReference type="EC" id="6.3.4.5"/>
    </reaction>
</comment>
<evidence type="ECO:0000256" key="7">
    <source>
        <dbReference type="ARBA" id="ARBA00022571"/>
    </source>
</evidence>
<dbReference type="GO" id="GO:0005737">
    <property type="term" value="C:cytoplasm"/>
    <property type="evidence" value="ECO:0007669"/>
    <property type="project" value="TreeGrafter"/>
</dbReference>
<evidence type="ECO:0000313" key="17">
    <source>
        <dbReference type="Proteomes" id="UP001353858"/>
    </source>
</evidence>
<dbReference type="InterPro" id="IPR023434">
    <property type="entry name" value="Arginosuc_synth_type_1_subfam"/>
</dbReference>
<keyword evidence="8" id="KW-0436">Ligase</keyword>
<dbReference type="Pfam" id="PF00764">
    <property type="entry name" value="Arginosuc_synth"/>
    <property type="match status" value="1"/>
</dbReference>
<dbReference type="PROSITE" id="PS00565">
    <property type="entry name" value="ARGININOSUCCIN_SYN_2"/>
    <property type="match status" value="1"/>
</dbReference>
<dbReference type="Gene3D" id="3.40.50.620">
    <property type="entry name" value="HUPs"/>
    <property type="match status" value="1"/>
</dbReference>
<dbReference type="SUPFAM" id="SSF69864">
    <property type="entry name" value="Argininosuccinate synthetase, C-terminal domain"/>
    <property type="match status" value="1"/>
</dbReference>
<keyword evidence="17" id="KW-1185">Reference proteome</keyword>
<keyword evidence="10" id="KW-0547">Nucleotide-binding</keyword>
<dbReference type="CDD" id="cd01999">
    <property type="entry name" value="ASS"/>
    <property type="match status" value="1"/>
</dbReference>
<keyword evidence="6" id="KW-0835">Urea cycle</keyword>
<reference evidence="17" key="1">
    <citation type="submission" date="2023-01" db="EMBL/GenBank/DDBJ databases">
        <title>Key to firefly adult light organ development and bioluminescence: homeobox transcription factors regulate luciferase expression and transportation to peroxisome.</title>
        <authorList>
            <person name="Fu X."/>
        </authorList>
    </citation>
    <scope>NUCLEOTIDE SEQUENCE [LARGE SCALE GENOMIC DNA]</scope>
</reference>
<keyword evidence="11" id="KW-0067">ATP-binding</keyword>
<dbReference type="GO" id="GO:0004055">
    <property type="term" value="F:argininosuccinate synthase activity"/>
    <property type="evidence" value="ECO:0007669"/>
    <property type="project" value="UniProtKB-EC"/>
</dbReference>
<dbReference type="InterPro" id="IPR018223">
    <property type="entry name" value="Arginosuc_synth_CS"/>
</dbReference>
<feature type="domain" description="Arginosuccinate synthase-like N-terminal" evidence="14">
    <location>
        <begin position="62"/>
        <end position="225"/>
    </location>
</feature>
<dbReference type="GO" id="GO:0000053">
    <property type="term" value="P:argininosuccinate metabolic process"/>
    <property type="evidence" value="ECO:0007669"/>
    <property type="project" value="TreeGrafter"/>
</dbReference>
<dbReference type="EMBL" id="JARPUR010000002">
    <property type="protein sequence ID" value="KAK4881576.1"/>
    <property type="molecule type" value="Genomic_DNA"/>
</dbReference>
<dbReference type="HAMAP" id="MF_00005">
    <property type="entry name" value="Arg_succ_synth_type1"/>
    <property type="match status" value="1"/>
</dbReference>
<dbReference type="PANTHER" id="PTHR11587:SF2">
    <property type="entry name" value="ARGININOSUCCINATE SYNTHASE"/>
    <property type="match status" value="1"/>
</dbReference>
<name>A0AAN7PF87_9COLE</name>
<dbReference type="EC" id="6.3.4.5" evidence="4"/>
<dbReference type="NCBIfam" id="TIGR00032">
    <property type="entry name" value="argG"/>
    <property type="match status" value="1"/>
</dbReference>
<feature type="domain" description="Arginosuccinate synthase C-terminal" evidence="15">
    <location>
        <begin position="234"/>
        <end position="456"/>
    </location>
</feature>
<dbReference type="InterPro" id="IPR014729">
    <property type="entry name" value="Rossmann-like_a/b/a_fold"/>
</dbReference>
<evidence type="ECO:0000256" key="1">
    <source>
        <dbReference type="ARBA" id="ARBA00004967"/>
    </source>
</evidence>
<dbReference type="Pfam" id="PF20979">
    <property type="entry name" value="Arginosuc_syn_C"/>
    <property type="match status" value="1"/>
</dbReference>
<comment type="pathway">
    <text evidence="2">Nitrogen metabolism; urea cycle; (N(omega)-L-arginino)succinate from L-aspartate and L-citrulline: step 1/1.</text>
</comment>